<sequence length="76" mass="8260">MQAFLSNPARPSRPEPEPSPWSGLEPEDLEDAARRLCAARPGSGAAERLMERAAYLRASRFSHRSGVGVAHALLFS</sequence>
<dbReference type="Proteomes" id="UP001055247">
    <property type="component" value="Unassembled WGS sequence"/>
</dbReference>
<evidence type="ECO:0000313" key="3">
    <source>
        <dbReference type="Proteomes" id="UP001055247"/>
    </source>
</evidence>
<dbReference type="EMBL" id="BPQO01000046">
    <property type="protein sequence ID" value="GJD92474.1"/>
    <property type="molecule type" value="Genomic_DNA"/>
</dbReference>
<comment type="caution">
    <text evidence="2">The sequence shown here is derived from an EMBL/GenBank/DDBJ whole genome shotgun (WGS) entry which is preliminary data.</text>
</comment>
<organism evidence="2 3">
    <name type="scientific">Methylobacterium hispanicum</name>
    <dbReference type="NCBI Taxonomy" id="270350"/>
    <lineage>
        <taxon>Bacteria</taxon>
        <taxon>Pseudomonadati</taxon>
        <taxon>Pseudomonadota</taxon>
        <taxon>Alphaproteobacteria</taxon>
        <taxon>Hyphomicrobiales</taxon>
        <taxon>Methylobacteriaceae</taxon>
        <taxon>Methylobacterium</taxon>
    </lineage>
</organism>
<name>A0AAV4ZXQ8_9HYPH</name>
<evidence type="ECO:0000313" key="2">
    <source>
        <dbReference type="EMBL" id="GJD92474.1"/>
    </source>
</evidence>
<protein>
    <submittedName>
        <fullName evidence="2">Uncharacterized protein</fullName>
    </submittedName>
</protein>
<dbReference type="AlphaFoldDB" id="A0AAV4ZXQ8"/>
<proteinExistence type="predicted"/>
<keyword evidence="3" id="KW-1185">Reference proteome</keyword>
<gene>
    <name evidence="2" type="ORF">BHAOGJBA_6028</name>
</gene>
<reference evidence="2" key="1">
    <citation type="journal article" date="2016" name="Front. Microbiol.">
        <title>Genome Sequence of the Piezophilic, Mesophilic Sulfate-Reducing Bacterium Desulfovibrio indicus J2T.</title>
        <authorList>
            <person name="Cao J."/>
            <person name="Maignien L."/>
            <person name="Shao Z."/>
            <person name="Alain K."/>
            <person name="Jebbar M."/>
        </authorList>
    </citation>
    <scope>NUCLEOTIDE SEQUENCE</scope>
    <source>
        <strain evidence="2">DSM 16372</strain>
    </source>
</reference>
<accession>A0AAV4ZXQ8</accession>
<reference evidence="2" key="2">
    <citation type="submission" date="2021-08" db="EMBL/GenBank/DDBJ databases">
        <authorList>
            <person name="Tani A."/>
            <person name="Ola A."/>
            <person name="Ogura Y."/>
            <person name="Katsura K."/>
            <person name="Hayashi T."/>
        </authorList>
    </citation>
    <scope>NUCLEOTIDE SEQUENCE</scope>
    <source>
        <strain evidence="2">DSM 16372</strain>
    </source>
</reference>
<dbReference type="RefSeq" id="WP_066924346.1">
    <property type="nucleotide sequence ID" value="NZ_BPQO01000046.1"/>
</dbReference>
<feature type="region of interest" description="Disordered" evidence="1">
    <location>
        <begin position="1"/>
        <end position="28"/>
    </location>
</feature>
<evidence type="ECO:0000256" key="1">
    <source>
        <dbReference type="SAM" id="MobiDB-lite"/>
    </source>
</evidence>